<comment type="caution">
    <text evidence="1">The sequence shown here is derived from an EMBL/GenBank/DDBJ whole genome shotgun (WGS) entry which is preliminary data.</text>
</comment>
<gene>
    <name evidence="1" type="ORF">GCM10010170_025760</name>
</gene>
<accession>A0ABN3G163</accession>
<dbReference type="EMBL" id="BAAARV010000021">
    <property type="protein sequence ID" value="GAA2341937.1"/>
    <property type="molecule type" value="Genomic_DNA"/>
</dbReference>
<protein>
    <submittedName>
        <fullName evidence="1">Uncharacterized protein</fullName>
    </submittedName>
</protein>
<dbReference type="InterPro" id="IPR042099">
    <property type="entry name" value="ANL_N_sf"/>
</dbReference>
<dbReference type="Proteomes" id="UP001501444">
    <property type="component" value="Unassembled WGS sequence"/>
</dbReference>
<dbReference type="Gene3D" id="3.40.50.12780">
    <property type="entry name" value="N-terminal domain of ligase-like"/>
    <property type="match status" value="1"/>
</dbReference>
<dbReference type="SUPFAM" id="SSF56801">
    <property type="entry name" value="Acetyl-CoA synthetase-like"/>
    <property type="match status" value="1"/>
</dbReference>
<evidence type="ECO:0000313" key="2">
    <source>
        <dbReference type="Proteomes" id="UP001501444"/>
    </source>
</evidence>
<sequence length="437" mass="44817">MRATAGRQSPGTGVLIARFRALSVDRHARFAVIDAFGPITFAELWRRAYTVITRTPPVRPGAVQPLLGRPTADMIARLVAAWLTDTVPMPIRLGTPPATVAAAVRAAASTGRHDCGPWLAHLTSHGAVLLGGAPPTSHRTAAAFGLHPASSLLLGADPAHPLAAELAIRQLVLGGTVVLAGGDPDVWRSTLDLYRPTVTLASSELIRRLRHYPHGLPASVRTAGTLRRILVPAEITDTDADWLTAAAPDITVTAVYHRPGVGTATSTLTAGAPAAAVFTAVAGTVLRVAGPNGRHVPAKRVGLLEASSHIGETAHHAGQPCTPAGTWRTAGDLATTTADGGIVLCRLPPPDTYTAADGQRITVAALTAATQRLPGVAAVHVLALPDPQGIVRAHLRVTSGRPGLNAAAVATACAAAGTPIPARAITITRTTAPASSP</sequence>
<reference evidence="1 2" key="1">
    <citation type="journal article" date="2019" name="Int. J. Syst. Evol. Microbiol.">
        <title>The Global Catalogue of Microorganisms (GCM) 10K type strain sequencing project: providing services to taxonomists for standard genome sequencing and annotation.</title>
        <authorList>
            <consortium name="The Broad Institute Genomics Platform"/>
            <consortium name="The Broad Institute Genome Sequencing Center for Infectious Disease"/>
            <person name="Wu L."/>
            <person name="Ma J."/>
        </authorList>
    </citation>
    <scope>NUCLEOTIDE SEQUENCE [LARGE SCALE GENOMIC DNA]</scope>
    <source>
        <strain evidence="1 2">JCM 3272</strain>
    </source>
</reference>
<keyword evidence="2" id="KW-1185">Reference proteome</keyword>
<name>A0ABN3G163_9ACTN</name>
<proteinExistence type="predicted"/>
<organism evidence="1 2">
    <name type="scientific">Dactylosporangium salmoneum</name>
    <dbReference type="NCBI Taxonomy" id="53361"/>
    <lineage>
        <taxon>Bacteria</taxon>
        <taxon>Bacillati</taxon>
        <taxon>Actinomycetota</taxon>
        <taxon>Actinomycetes</taxon>
        <taxon>Micromonosporales</taxon>
        <taxon>Micromonosporaceae</taxon>
        <taxon>Dactylosporangium</taxon>
    </lineage>
</organism>
<evidence type="ECO:0000313" key="1">
    <source>
        <dbReference type="EMBL" id="GAA2341937.1"/>
    </source>
</evidence>